<feature type="compositionally biased region" description="Basic and acidic residues" evidence="1">
    <location>
        <begin position="630"/>
        <end position="640"/>
    </location>
</feature>
<dbReference type="GO" id="GO:0015074">
    <property type="term" value="P:DNA integration"/>
    <property type="evidence" value="ECO:0007669"/>
    <property type="project" value="InterPro"/>
</dbReference>
<name>A0A5J4SMJ8_9ZZZZ</name>
<evidence type="ECO:0000313" key="3">
    <source>
        <dbReference type="EMBL" id="KAA6346405.1"/>
    </source>
</evidence>
<protein>
    <recommendedName>
        <fullName evidence="2">Integrase catalytic domain-containing protein</fullName>
    </recommendedName>
</protein>
<dbReference type="EMBL" id="SNRY01000131">
    <property type="protein sequence ID" value="KAA6346405.1"/>
    <property type="molecule type" value="Genomic_DNA"/>
</dbReference>
<feature type="domain" description="Integrase catalytic" evidence="2">
    <location>
        <begin position="276"/>
        <end position="474"/>
    </location>
</feature>
<dbReference type="InterPro" id="IPR001584">
    <property type="entry name" value="Integrase_cat-core"/>
</dbReference>
<sequence>MDYYNEKVGVSYNELTSVLKRNTLDSLLKRGRIHRLNRGGGLNNQALIDYYTIPAIYREAFEKQFGNPQEILAQRKKEEAILLDPAAKVFYSEYRYEKAGETVSLSESLQKEYTLNASVIKLLETTFQKRKAMRKSLGGTTKHVFETIAAECEDLRDLCGHTLPINPVRLREKMNAFRNEGFIALLSGKVGNSNTLKISKEVGDCIIALKRSRVPVYTDAQLFEVFNLEAPLRGWKPLQSIRSLTTYLNRADIRPLWLDAVYGELKAHQLLSRKNRTLLPSMRDSLWYSDGTKLNLYYKDFDETGRLVIKTTDVYEVMDAYSEVLLGYHIGVEDHETQYHAFRMAIQTAGHKPYELVTDNQGGHKKLDTAGLLRKICRVYRPTAPYSGQSKSIESVFGRFQSQHLHKFFAFTGQNIIAKKDNSRPNLEFVEANKDKLYTLQELKAAYAAARKEWNEAAHPATGVSRMEMYKSSVNPEAAAVNALDMVEIFWIQSDKPHTFTSSGLEITINKYTHAYEVYASAGVPDREWRRKNIGRRFIVRYDPYCLTSIRLYRMEANGDLRFDRIAEPYMVVHRNIQEQEAGDMLSIRKNVEENNEDRIVRQVAARIIEQKHGVSPEQHGLSRPKMRGAKKESEEEINRRLKKYSRPPEEVDVGKAAKLISLTTFDEVEEYDERKSLIKF</sequence>
<dbReference type="Gene3D" id="3.30.420.10">
    <property type="entry name" value="Ribonuclease H-like superfamily/Ribonuclease H"/>
    <property type="match status" value="1"/>
</dbReference>
<dbReference type="PROSITE" id="PS50994">
    <property type="entry name" value="INTEGRASE"/>
    <property type="match status" value="1"/>
</dbReference>
<proteinExistence type="predicted"/>
<evidence type="ECO:0000259" key="2">
    <source>
        <dbReference type="PROSITE" id="PS50994"/>
    </source>
</evidence>
<dbReference type="InterPro" id="IPR036397">
    <property type="entry name" value="RNaseH_sf"/>
</dbReference>
<feature type="region of interest" description="Disordered" evidence="1">
    <location>
        <begin position="614"/>
        <end position="649"/>
    </location>
</feature>
<dbReference type="GO" id="GO:0003676">
    <property type="term" value="F:nucleic acid binding"/>
    <property type="evidence" value="ECO:0007669"/>
    <property type="project" value="InterPro"/>
</dbReference>
<comment type="caution">
    <text evidence="3">The sequence shown here is derived from an EMBL/GenBank/DDBJ whole genome shotgun (WGS) entry which is preliminary data.</text>
</comment>
<gene>
    <name evidence="3" type="ORF">EZS27_006055</name>
</gene>
<dbReference type="AlphaFoldDB" id="A0A5J4SMJ8"/>
<accession>A0A5J4SMJ8</accession>
<evidence type="ECO:0000256" key="1">
    <source>
        <dbReference type="SAM" id="MobiDB-lite"/>
    </source>
</evidence>
<organism evidence="3">
    <name type="scientific">termite gut metagenome</name>
    <dbReference type="NCBI Taxonomy" id="433724"/>
    <lineage>
        <taxon>unclassified sequences</taxon>
        <taxon>metagenomes</taxon>
        <taxon>organismal metagenomes</taxon>
    </lineage>
</organism>
<reference evidence="3" key="1">
    <citation type="submission" date="2019-03" db="EMBL/GenBank/DDBJ databases">
        <title>Single cell metagenomics reveals metabolic interactions within the superorganism composed of flagellate Streblomastix strix and complex community of Bacteroidetes bacteria on its surface.</title>
        <authorList>
            <person name="Treitli S.C."/>
            <person name="Kolisko M."/>
            <person name="Husnik F."/>
            <person name="Keeling P."/>
            <person name="Hampl V."/>
        </authorList>
    </citation>
    <scope>NUCLEOTIDE SEQUENCE</scope>
    <source>
        <strain evidence="3">STM</strain>
    </source>
</reference>